<dbReference type="GO" id="GO:0005634">
    <property type="term" value="C:nucleus"/>
    <property type="evidence" value="ECO:0007669"/>
    <property type="project" value="TreeGrafter"/>
</dbReference>
<proteinExistence type="predicted"/>
<dbReference type="Proteomes" id="UP001213623">
    <property type="component" value="Chromosome 2"/>
</dbReference>
<dbReference type="PROSITE" id="PS51194">
    <property type="entry name" value="HELICASE_CTER"/>
    <property type="match status" value="1"/>
</dbReference>
<accession>A0AAF0J1J8</accession>
<organism evidence="5 6">
    <name type="scientific">Malassezia nana</name>
    <dbReference type="NCBI Taxonomy" id="180528"/>
    <lineage>
        <taxon>Eukaryota</taxon>
        <taxon>Fungi</taxon>
        <taxon>Dikarya</taxon>
        <taxon>Basidiomycota</taxon>
        <taxon>Ustilaginomycotina</taxon>
        <taxon>Malasseziomycetes</taxon>
        <taxon>Malasseziales</taxon>
        <taxon>Malasseziaceae</taxon>
        <taxon>Malassezia</taxon>
    </lineage>
</organism>
<dbReference type="SMART" id="SM00490">
    <property type="entry name" value="HELICc"/>
    <property type="match status" value="1"/>
</dbReference>
<dbReference type="GO" id="GO:0043138">
    <property type="term" value="F:3'-5' DNA helicase activity"/>
    <property type="evidence" value="ECO:0007669"/>
    <property type="project" value="TreeGrafter"/>
</dbReference>
<dbReference type="SMART" id="SM00487">
    <property type="entry name" value="DEXDc"/>
    <property type="match status" value="1"/>
</dbReference>
<dbReference type="InterPro" id="IPR055227">
    <property type="entry name" value="HRQ1_WHD"/>
</dbReference>
<dbReference type="Pfam" id="PF09369">
    <property type="entry name" value="MZB"/>
    <property type="match status" value="1"/>
</dbReference>
<dbReference type="PANTHER" id="PTHR47957:SF3">
    <property type="entry name" value="ATP-DEPENDENT HELICASE HRQ1"/>
    <property type="match status" value="1"/>
</dbReference>
<name>A0AAF0J1J8_9BASI</name>
<evidence type="ECO:0000259" key="3">
    <source>
        <dbReference type="PROSITE" id="PS51192"/>
    </source>
</evidence>
<dbReference type="PANTHER" id="PTHR47957">
    <property type="entry name" value="ATP-DEPENDENT HELICASE HRQ1"/>
    <property type="match status" value="1"/>
</dbReference>
<dbReference type="CDD" id="cd17923">
    <property type="entry name" value="DEXHc_Hrq1-like"/>
    <property type="match status" value="1"/>
</dbReference>
<keyword evidence="1" id="KW-0547">Nucleotide-binding</keyword>
<dbReference type="GO" id="GO:0005524">
    <property type="term" value="F:ATP binding"/>
    <property type="evidence" value="ECO:0007669"/>
    <property type="project" value="UniProtKB-KW"/>
</dbReference>
<dbReference type="InterPro" id="IPR014001">
    <property type="entry name" value="Helicase_ATP-bd"/>
</dbReference>
<dbReference type="PROSITE" id="PS51192">
    <property type="entry name" value="HELICASE_ATP_BIND_1"/>
    <property type="match status" value="1"/>
</dbReference>
<dbReference type="Pfam" id="PF22982">
    <property type="entry name" value="WHD_HRQ1"/>
    <property type="match status" value="1"/>
</dbReference>
<reference evidence="5" key="1">
    <citation type="submission" date="2023-03" db="EMBL/GenBank/DDBJ databases">
        <title>Mating type loci evolution in Malassezia.</title>
        <authorList>
            <person name="Coelho M.A."/>
        </authorList>
    </citation>
    <scope>NUCLEOTIDE SEQUENCE</scope>
    <source>
        <strain evidence="5">CBS 9557</strain>
    </source>
</reference>
<dbReference type="InterPro" id="IPR001650">
    <property type="entry name" value="Helicase_C-like"/>
</dbReference>
<feature type="domain" description="Helicase C-terminal" evidence="4">
    <location>
        <begin position="488"/>
        <end position="645"/>
    </location>
</feature>
<dbReference type="CDD" id="cd18797">
    <property type="entry name" value="SF2_C_Hrq"/>
    <property type="match status" value="1"/>
</dbReference>
<keyword evidence="2" id="KW-0067">ATP-binding</keyword>
<sequence>MPRPGASAGTGSPPSSWPPSWVALFTTFKALCTVYTFLSAHRPVAPAFSAVQASVESLTKTPVHVRDLALIKAACPDLVYLDYVPTEQLESGPPTKKTKTEALYKEPTHDYTLVFEFIDCTFMTDKATSKRVIAHKRAAPDAAVQLISRRVATFTHALIEIQEACAAKGEDPVELLNSAADEVMPRRPCEEHAPEALPQRQQSMSDVLQTLSTMPWWREQIVPGGRRTFSARQALFGEAPTLPPEVREALQQSHGIQQLYLHQVLAIKAFQQGRHVIVSTGTSSGKSLVYHIPIACSMLQGPAFTAMCLFPTKALTQDQLVSMQRFLAHVSGAQDVRVATYDGDTPREERREIREHVRILCTNPDMLHQAILPFEEQWRRFLQGLRVVVLDELHVYTGIFGTHVALILRRLRRLCAALGNHALQFISCSATIAEPKSHMAQLFALDPALIDVVQMDGAPCGQKEWAIWNPPLIDPREPGHGRVSSYTEVSRLFRFLIQQGIRTIIFAKVRRTCEIILRQIREDLVQDGHADWAERVLAYRSGYSPQQRRALEQDMASGHLLGLVATTALELGVDIGVLDAVLLFGMPYSFASMWQQAGRAGRRRKDALVVLLGEPFPLDQYYMRHPELVFRAEAAPLWLDPSNELLMEQHVLCAAHEVPLSSDDVRYFGERCLDICSRLLDRDPEGFYFPRSNAAEHPATDISIRGARQDTYRYLDAKTWTLLEEVELERVFFEAYPGAIFLHQGVSYVCQEVDHDRRLAHMLASRVSYHTRPRDFTDVDACQVWRVRSLEHVQGHAFYGKVDVTHCVWGYYKVDRRATILDTVDVDAEPLVRTTQGLWLDVPWSMIETLARHGIHAAAAIHAAEHAVLSLTPLFVASASGDVLTECKVPVREWSRRATRRKRPSRLIFYDKPGLQAGLCNQMFEHLDSLIQIALCVIEACECPDVSTWQ</sequence>
<evidence type="ECO:0000313" key="6">
    <source>
        <dbReference type="Proteomes" id="UP001213623"/>
    </source>
</evidence>
<dbReference type="GO" id="GO:0036297">
    <property type="term" value="P:interstrand cross-link repair"/>
    <property type="evidence" value="ECO:0007669"/>
    <property type="project" value="TreeGrafter"/>
</dbReference>
<dbReference type="AlphaFoldDB" id="A0AAF0J1J8"/>
<keyword evidence="6" id="KW-1185">Reference proteome</keyword>
<keyword evidence="5" id="KW-0347">Helicase</keyword>
<dbReference type="GO" id="GO:0006289">
    <property type="term" value="P:nucleotide-excision repair"/>
    <property type="evidence" value="ECO:0007669"/>
    <property type="project" value="TreeGrafter"/>
</dbReference>
<feature type="domain" description="Helicase ATP-binding" evidence="3">
    <location>
        <begin position="267"/>
        <end position="450"/>
    </location>
</feature>
<dbReference type="SUPFAM" id="SSF52540">
    <property type="entry name" value="P-loop containing nucleoside triphosphate hydrolases"/>
    <property type="match status" value="1"/>
</dbReference>
<evidence type="ECO:0000256" key="1">
    <source>
        <dbReference type="ARBA" id="ARBA00022741"/>
    </source>
</evidence>
<protein>
    <submittedName>
        <fullName evidence="5">ATP-dependent 3'-5' DNA helicase</fullName>
    </submittedName>
</protein>
<evidence type="ECO:0000256" key="2">
    <source>
        <dbReference type="ARBA" id="ARBA00022840"/>
    </source>
</evidence>
<dbReference type="GO" id="GO:0003676">
    <property type="term" value="F:nucleic acid binding"/>
    <property type="evidence" value="ECO:0007669"/>
    <property type="project" value="InterPro"/>
</dbReference>
<dbReference type="InterPro" id="IPR027417">
    <property type="entry name" value="P-loop_NTPase"/>
</dbReference>
<evidence type="ECO:0000259" key="4">
    <source>
        <dbReference type="PROSITE" id="PS51194"/>
    </source>
</evidence>
<dbReference type="EMBL" id="CP119893">
    <property type="protein sequence ID" value="WFD26002.1"/>
    <property type="molecule type" value="Genomic_DNA"/>
</dbReference>
<dbReference type="InterPro" id="IPR011545">
    <property type="entry name" value="DEAD/DEAH_box_helicase_dom"/>
</dbReference>
<dbReference type="Pfam" id="PF00271">
    <property type="entry name" value="Helicase_C"/>
    <property type="match status" value="1"/>
</dbReference>
<dbReference type="Pfam" id="PF00270">
    <property type="entry name" value="DEAD"/>
    <property type="match status" value="1"/>
</dbReference>
<evidence type="ECO:0000313" key="5">
    <source>
        <dbReference type="EMBL" id="WFD26002.1"/>
    </source>
</evidence>
<dbReference type="Gene3D" id="3.40.50.300">
    <property type="entry name" value="P-loop containing nucleotide triphosphate hydrolases"/>
    <property type="match status" value="2"/>
</dbReference>
<gene>
    <name evidence="5" type="primary">HRQ1</name>
    <name evidence="5" type="ORF">MNAN1_000977</name>
</gene>
<keyword evidence="5" id="KW-0378">Hydrolase</keyword>
<dbReference type="InterPro" id="IPR018973">
    <property type="entry name" value="MZB"/>
</dbReference>